<evidence type="ECO:0000313" key="3">
    <source>
        <dbReference type="EMBL" id="MXQ64658.1"/>
    </source>
</evidence>
<accession>A0A6I4W5B2</accession>
<organism evidence="3 4">
    <name type="scientific">Actinomadura rayongensis</name>
    <dbReference type="NCBI Taxonomy" id="1429076"/>
    <lineage>
        <taxon>Bacteria</taxon>
        <taxon>Bacillati</taxon>
        <taxon>Actinomycetota</taxon>
        <taxon>Actinomycetes</taxon>
        <taxon>Streptosporangiales</taxon>
        <taxon>Thermomonosporaceae</taxon>
        <taxon>Actinomadura</taxon>
    </lineage>
</organism>
<keyword evidence="2" id="KW-0732">Signal</keyword>
<dbReference type="OrthoDB" id="7949713at2"/>
<dbReference type="PROSITE" id="PS51257">
    <property type="entry name" value="PROKAR_LIPOPROTEIN"/>
    <property type="match status" value="1"/>
</dbReference>
<dbReference type="AlphaFoldDB" id="A0A6I4W5B2"/>
<evidence type="ECO:0000256" key="1">
    <source>
        <dbReference type="SAM" id="MobiDB-lite"/>
    </source>
</evidence>
<feature type="region of interest" description="Disordered" evidence="1">
    <location>
        <begin position="115"/>
        <end position="134"/>
    </location>
</feature>
<reference evidence="3 4" key="1">
    <citation type="submission" date="2019-12" db="EMBL/GenBank/DDBJ databases">
        <title>Nocardia macrotermitis sp. nov. and Nocardia aurantia sp. nov., isolated from the gut of the fungus growing-termite Macrotermes natalensis.</title>
        <authorList>
            <person name="Christine B."/>
            <person name="Rene B."/>
        </authorList>
    </citation>
    <scope>NUCLEOTIDE SEQUENCE [LARGE SCALE GENOMIC DNA]</scope>
    <source>
        <strain evidence="3 4">DSM 102126</strain>
    </source>
</reference>
<dbReference type="RefSeq" id="WP_161102857.1">
    <property type="nucleotide sequence ID" value="NZ_JBHLYI010000001.1"/>
</dbReference>
<evidence type="ECO:0000256" key="2">
    <source>
        <dbReference type="SAM" id="SignalP"/>
    </source>
</evidence>
<gene>
    <name evidence="3" type="ORF">GQ466_11475</name>
</gene>
<dbReference type="Proteomes" id="UP000431901">
    <property type="component" value="Unassembled WGS sequence"/>
</dbReference>
<feature type="chain" id="PRO_5039410577" description="Secreted protein" evidence="2">
    <location>
        <begin position="21"/>
        <end position="156"/>
    </location>
</feature>
<protein>
    <recommendedName>
        <fullName evidence="5">Secreted protein</fullName>
    </recommendedName>
</protein>
<sequence>MMGRALVVTVAAALSLTACGGSDDKAGGGSTPSGNDQFVAFAQCLRQHGVDVPDPKPGQNVGNWMSDAARAKLRDTKALTQCQDKLPAGVLDRLKSPEAQDALLKFARCMRTNGVDVPDPKNGQPDLGSVDRDSPRFKAAADKCKGTLDALRGGGR</sequence>
<keyword evidence="4" id="KW-1185">Reference proteome</keyword>
<proteinExistence type="predicted"/>
<feature type="signal peptide" evidence="2">
    <location>
        <begin position="1"/>
        <end position="20"/>
    </location>
</feature>
<name>A0A6I4W5B2_9ACTN</name>
<evidence type="ECO:0000313" key="4">
    <source>
        <dbReference type="Proteomes" id="UP000431901"/>
    </source>
</evidence>
<comment type="caution">
    <text evidence="3">The sequence shown here is derived from an EMBL/GenBank/DDBJ whole genome shotgun (WGS) entry which is preliminary data.</text>
</comment>
<evidence type="ECO:0008006" key="5">
    <source>
        <dbReference type="Google" id="ProtNLM"/>
    </source>
</evidence>
<dbReference type="EMBL" id="WUTW01000002">
    <property type="protein sequence ID" value="MXQ64658.1"/>
    <property type="molecule type" value="Genomic_DNA"/>
</dbReference>